<keyword evidence="3" id="KW-1185">Reference proteome</keyword>
<evidence type="ECO:0000313" key="3">
    <source>
        <dbReference type="Proteomes" id="UP000320300"/>
    </source>
</evidence>
<dbReference type="OrthoDB" id="799709at2"/>
<proteinExistence type="predicted"/>
<gene>
    <name evidence="2" type="ORF">SAMN06265348_11573</name>
</gene>
<accession>A0A521FP69</accession>
<evidence type="ECO:0000313" key="2">
    <source>
        <dbReference type="EMBL" id="SMO97948.1"/>
    </source>
</evidence>
<sequence>MKTLGVAGAVIMAAGGMCPLVRVTFLGNWNYFQIDPVLGTCFYLIVALALFAAWLNKTSLMRFAGWAALVWVILTLAAVWFKSHDAFSFIHFKKLINLAAGMVKYRWGWLVIVAGTLPLITARKAVTLVSGAPHQ</sequence>
<feature type="transmembrane region" description="Helical" evidence="1">
    <location>
        <begin position="102"/>
        <end position="120"/>
    </location>
</feature>
<dbReference type="RefSeq" id="WP_142530883.1">
    <property type="nucleotide sequence ID" value="NZ_CBCSJO010000014.1"/>
</dbReference>
<organism evidence="2 3">
    <name type="scientific">Pedobacter westerhofensis</name>
    <dbReference type="NCBI Taxonomy" id="425512"/>
    <lineage>
        <taxon>Bacteria</taxon>
        <taxon>Pseudomonadati</taxon>
        <taxon>Bacteroidota</taxon>
        <taxon>Sphingobacteriia</taxon>
        <taxon>Sphingobacteriales</taxon>
        <taxon>Sphingobacteriaceae</taxon>
        <taxon>Pedobacter</taxon>
    </lineage>
</organism>
<dbReference type="AlphaFoldDB" id="A0A521FP69"/>
<keyword evidence="1" id="KW-1133">Transmembrane helix</keyword>
<feature type="transmembrane region" description="Helical" evidence="1">
    <location>
        <begin position="37"/>
        <end position="55"/>
    </location>
</feature>
<reference evidence="2 3" key="1">
    <citation type="submission" date="2017-05" db="EMBL/GenBank/DDBJ databases">
        <authorList>
            <person name="Varghese N."/>
            <person name="Submissions S."/>
        </authorList>
    </citation>
    <scope>NUCLEOTIDE SEQUENCE [LARGE SCALE GENOMIC DNA]</scope>
    <source>
        <strain evidence="2 3">DSM 19036</strain>
    </source>
</reference>
<feature type="transmembrane region" description="Helical" evidence="1">
    <location>
        <begin position="6"/>
        <end position="25"/>
    </location>
</feature>
<protein>
    <submittedName>
        <fullName evidence="2">Uncharacterized protein</fullName>
    </submittedName>
</protein>
<dbReference type="Proteomes" id="UP000320300">
    <property type="component" value="Unassembled WGS sequence"/>
</dbReference>
<keyword evidence="1" id="KW-0812">Transmembrane</keyword>
<dbReference type="EMBL" id="FXTN01000015">
    <property type="protein sequence ID" value="SMO97948.1"/>
    <property type="molecule type" value="Genomic_DNA"/>
</dbReference>
<keyword evidence="1" id="KW-0472">Membrane</keyword>
<name>A0A521FP69_9SPHI</name>
<evidence type="ECO:0000256" key="1">
    <source>
        <dbReference type="SAM" id="Phobius"/>
    </source>
</evidence>
<feature type="transmembrane region" description="Helical" evidence="1">
    <location>
        <begin position="61"/>
        <end position="81"/>
    </location>
</feature>